<dbReference type="RefSeq" id="WP_046324285.1">
    <property type="nucleotide sequence ID" value="NZ_JBHTMT010000006.1"/>
</dbReference>
<dbReference type="Proteomes" id="UP000033531">
    <property type="component" value="Unassembled WGS sequence"/>
</dbReference>
<comment type="caution">
    <text evidence="3">The sequence shown here is derived from an EMBL/GenBank/DDBJ whole genome shotgun (WGS) entry which is preliminary data.</text>
</comment>
<dbReference type="Pfam" id="PF01116">
    <property type="entry name" value="F_bP_aldolase"/>
    <property type="match status" value="1"/>
</dbReference>
<evidence type="ECO:0000313" key="4">
    <source>
        <dbReference type="Proteomes" id="UP000033531"/>
    </source>
</evidence>
<keyword evidence="2" id="KW-0479">Metal-binding</keyword>
<dbReference type="OrthoDB" id="9803995at2"/>
<dbReference type="GO" id="GO:0016832">
    <property type="term" value="F:aldehyde-lyase activity"/>
    <property type="evidence" value="ECO:0007669"/>
    <property type="project" value="InterPro"/>
</dbReference>
<accession>A0A0F4LJT9</accession>
<dbReference type="InterPro" id="IPR000771">
    <property type="entry name" value="FBA_II"/>
</dbReference>
<proteinExistence type="predicted"/>
<dbReference type="EMBL" id="JXLI01000006">
    <property type="protein sequence ID" value="KJY57841.1"/>
    <property type="molecule type" value="Genomic_DNA"/>
</dbReference>
<dbReference type="PATRIC" id="fig|1218507.3.peg.509"/>
<organism evidence="3 4">
    <name type="scientific">Lactobacillus melliventris</name>
    <dbReference type="NCBI Taxonomy" id="1218507"/>
    <lineage>
        <taxon>Bacteria</taxon>
        <taxon>Bacillati</taxon>
        <taxon>Bacillota</taxon>
        <taxon>Bacilli</taxon>
        <taxon>Lactobacillales</taxon>
        <taxon>Lactobacillaceae</taxon>
        <taxon>Lactobacillus</taxon>
    </lineage>
</organism>
<gene>
    <name evidence="3" type="ORF">JF74_03440</name>
</gene>
<feature type="binding site" evidence="2">
    <location>
        <position position="104"/>
    </location>
    <ligand>
        <name>Zn(2+)</name>
        <dbReference type="ChEBI" id="CHEBI:29105"/>
        <label>2</label>
    </ligand>
</feature>
<dbReference type="GO" id="GO:0005975">
    <property type="term" value="P:carbohydrate metabolic process"/>
    <property type="evidence" value="ECO:0007669"/>
    <property type="project" value="InterPro"/>
</dbReference>
<comment type="cofactor">
    <cofactor evidence="2">
        <name>Zn(2+)</name>
        <dbReference type="ChEBI" id="CHEBI:29105"/>
    </cofactor>
    <text evidence="2">Binds 2 Zn(2+) ions per subunit. One is catalytic and the other provides a structural contribution.</text>
</comment>
<dbReference type="GO" id="GO:0008270">
    <property type="term" value="F:zinc ion binding"/>
    <property type="evidence" value="ECO:0007669"/>
    <property type="project" value="InterPro"/>
</dbReference>
<dbReference type="NCBIfam" id="TIGR00167">
    <property type="entry name" value="cbbA"/>
    <property type="match status" value="1"/>
</dbReference>
<dbReference type="PANTHER" id="PTHR30304">
    <property type="entry name" value="D-TAGATOSE-1,6-BISPHOSPHATE ALDOLASE"/>
    <property type="match status" value="1"/>
</dbReference>
<evidence type="ECO:0000313" key="3">
    <source>
        <dbReference type="EMBL" id="KJY57841.1"/>
    </source>
</evidence>
<feature type="binding site" evidence="2">
    <location>
        <position position="210"/>
    </location>
    <ligand>
        <name>Zn(2+)</name>
        <dbReference type="ChEBI" id="CHEBI:29105"/>
        <label>1</label>
        <note>catalytic</note>
    </ligand>
</feature>
<dbReference type="HOGENOM" id="CLU_040088_1_0_9"/>
<dbReference type="AlphaFoldDB" id="A0A0F4LJT9"/>
<reference evidence="3 4" key="1">
    <citation type="submission" date="2015-01" db="EMBL/GenBank/DDBJ databases">
        <title>Comparative genomics of the lactic acid bacteria isolated from the honey bee gut.</title>
        <authorList>
            <person name="Ellegaard K.M."/>
            <person name="Tamarit D."/>
            <person name="Javelind E."/>
            <person name="Olofsson T."/>
            <person name="Andersson S.G."/>
            <person name="Vasquez A."/>
        </authorList>
    </citation>
    <scope>NUCLEOTIDE SEQUENCE [LARGE SCALE GENOMIC DNA]</scope>
    <source>
        <strain evidence="3 4">Hma8</strain>
    </source>
</reference>
<dbReference type="STRING" id="1218507.JF74_03440"/>
<evidence type="ECO:0000256" key="2">
    <source>
        <dbReference type="PIRSR" id="PIRSR001359-3"/>
    </source>
</evidence>
<dbReference type="PIRSF" id="PIRSF001359">
    <property type="entry name" value="F_bP_aldolase_II"/>
    <property type="match status" value="1"/>
</dbReference>
<dbReference type="InterPro" id="IPR013785">
    <property type="entry name" value="Aldolase_TIM"/>
</dbReference>
<evidence type="ECO:0000256" key="1">
    <source>
        <dbReference type="PIRSR" id="PIRSR001359-1"/>
    </source>
</evidence>
<sequence length="287" mass="31569">MTLVTLNDILPKAKKEGYAIGAFNYADMNTARGIIAAAEEEKAPVVLQIAESHFPYLPLREGGKLALDLAENANVPVVVHLDHGTDMETCIKALRMGFSSVMLDFSQNPLAENISKTKEIVDFAHALGASVEGEVGVMTRDAGNGKPDYNNLTDNYTTVSEAKQFYEETGIDAMAISYGTVHGIYREKPVLNFNRLHEIAEAVPVPLVVHGGSGLTDEEYHNSIKNGISKINYYSVMSFNVTNGLREYLDSKKEQQVFLYDADLKIMELVKDDIKNKIEVFGSANKA</sequence>
<dbReference type="InterPro" id="IPR050246">
    <property type="entry name" value="Class_II_FBP_aldolase"/>
</dbReference>
<dbReference type="Gene3D" id="3.20.20.70">
    <property type="entry name" value="Aldolase class I"/>
    <property type="match status" value="1"/>
</dbReference>
<dbReference type="SUPFAM" id="SSF51569">
    <property type="entry name" value="Aldolase"/>
    <property type="match status" value="1"/>
</dbReference>
<feature type="binding site" evidence="2">
    <location>
        <position position="182"/>
    </location>
    <ligand>
        <name>Zn(2+)</name>
        <dbReference type="ChEBI" id="CHEBI:29105"/>
        <label>1</label>
        <note>catalytic</note>
    </ligand>
</feature>
<evidence type="ECO:0008006" key="5">
    <source>
        <dbReference type="Google" id="ProtNLM"/>
    </source>
</evidence>
<name>A0A0F4LJT9_9LACO</name>
<feature type="binding site" evidence="2">
    <location>
        <position position="83"/>
    </location>
    <ligand>
        <name>Zn(2+)</name>
        <dbReference type="ChEBI" id="CHEBI:29105"/>
        <label>1</label>
        <note>catalytic</note>
    </ligand>
</feature>
<feature type="binding site" evidence="2">
    <location>
        <position position="134"/>
    </location>
    <ligand>
        <name>Zn(2+)</name>
        <dbReference type="ChEBI" id="CHEBI:29105"/>
        <label>2</label>
    </ligand>
</feature>
<keyword evidence="2" id="KW-0862">Zinc</keyword>
<dbReference type="CDD" id="cd00947">
    <property type="entry name" value="TBP_aldolase_IIB"/>
    <property type="match status" value="1"/>
</dbReference>
<dbReference type="PANTHER" id="PTHR30304:SF0">
    <property type="entry name" value="D-TAGATOSE-1,6-BISPHOSPHATE ALDOLASE SUBUNIT GATY-RELATED"/>
    <property type="match status" value="1"/>
</dbReference>
<feature type="active site" description="Proton donor" evidence="1">
    <location>
        <position position="82"/>
    </location>
</feature>
<protein>
    <recommendedName>
        <fullName evidence="5">Fructose-bisphosphate aldolase</fullName>
    </recommendedName>
</protein>